<dbReference type="NCBIfam" id="NF005298">
    <property type="entry name" value="PRK06826.1"/>
    <property type="match status" value="1"/>
</dbReference>
<comment type="subcellular location">
    <subcellularLocation>
        <location evidence="1">Cytoplasm</location>
    </subcellularLocation>
</comment>
<keyword evidence="13" id="KW-1185">Reference proteome</keyword>
<dbReference type="CDD" id="cd04485">
    <property type="entry name" value="DnaE_OBF"/>
    <property type="match status" value="1"/>
</dbReference>
<dbReference type="InterPro" id="IPR040982">
    <property type="entry name" value="DNA_pol3_finger"/>
</dbReference>
<proteinExistence type="inferred from homology"/>
<protein>
    <recommendedName>
        <fullName evidence="4">DNA polymerase III subunit alpha</fullName>
        <ecNumber evidence="3">2.7.7.7</ecNumber>
    </recommendedName>
</protein>
<dbReference type="Gene3D" id="1.10.10.1600">
    <property type="entry name" value="Bacterial DNA polymerase III alpha subunit, thumb domain"/>
    <property type="match status" value="1"/>
</dbReference>
<dbReference type="InterPro" id="IPR004365">
    <property type="entry name" value="NA-bd_OB_tRNA"/>
</dbReference>
<dbReference type="PANTHER" id="PTHR32294:SF0">
    <property type="entry name" value="DNA POLYMERASE III SUBUNIT ALPHA"/>
    <property type="match status" value="1"/>
</dbReference>
<dbReference type="InterPro" id="IPR016195">
    <property type="entry name" value="Pol/histidinol_Pase-like"/>
</dbReference>
<accession>C9RBG0</accession>
<evidence type="ECO:0000256" key="6">
    <source>
        <dbReference type="ARBA" id="ARBA00022695"/>
    </source>
</evidence>
<comment type="function">
    <text evidence="9">DNA polymerase III is a complex, multichain enzyme responsible for most of the replicative synthesis in bacteria. This DNA polymerase also exhibits 3' to 5' exonuclease activity. The alpha chain is the DNA polymerase.</text>
</comment>
<reference evidence="12 13" key="1">
    <citation type="submission" date="2009-10" db="EMBL/GenBank/DDBJ databases">
        <title>Complete sequence of chromosome of Ammonifex degensii KC4.</title>
        <authorList>
            <consortium name="US DOE Joint Genome Institute"/>
            <person name="Kerfeld C."/>
            <person name="Goodner B."/>
            <person name="Huber H."/>
            <person name="Stetter K."/>
            <person name="Lucas S."/>
            <person name="Copeland A."/>
            <person name="Lapidus A."/>
            <person name="Glavina del Rio T."/>
            <person name="Dalin E."/>
            <person name="Tice H."/>
            <person name="Bruce D."/>
            <person name="Goodwin L."/>
            <person name="Pitluck S."/>
            <person name="Saunders E."/>
            <person name="Brettin T."/>
            <person name="Detter J.C."/>
            <person name="Han C."/>
            <person name="Larimer F."/>
            <person name="Land M."/>
            <person name="Hauser L."/>
            <person name="Kyrpides N."/>
            <person name="Ovchinnikova G."/>
            <person name="Richardson P."/>
        </authorList>
    </citation>
    <scope>NUCLEOTIDE SEQUENCE [LARGE SCALE GENOMIC DNA]</scope>
    <source>
        <strain evidence="13">DSM 10501 / KC4</strain>
    </source>
</reference>
<dbReference type="InterPro" id="IPR011708">
    <property type="entry name" value="DNA_pol3_alpha_NTPase_dom"/>
</dbReference>
<dbReference type="GO" id="GO:0003887">
    <property type="term" value="F:DNA-directed DNA polymerase activity"/>
    <property type="evidence" value="ECO:0007669"/>
    <property type="project" value="UniProtKB-KW"/>
</dbReference>
<dbReference type="OrthoDB" id="9803237at2"/>
<sequence length="1139" mass="127424">MDFVHLHLHTEYSLLDGAARIKDVVKRAKELGQNALAITDHGVMYGVVDFYKACQEVGIKPILGCEVYVAPRGMTDRTPKVDDNPYHLVLLAENEEGYRNLIELVSRAFLEGFYYKPRVDKYLLAQKAKGLIALSACLAGEVAAHLLAGDFKKAEEAAGEYRDIFGKDNFFLELQDHGLPEQKPVNEGLIKLASRLDIPLVATNDVHYVERADAEVQDLLLCIQTGKSVGDPDRLRFGSDQFYLKSALEMARLFPDHPDALRATVEIASRCEVKLSFGEYHLPEFPVPEGHTPASYLRELCYAGAKKRYGDPLPPEVEERLAYELQVIERMGYPPYFLIVWDVIHFARRNGIMVGPGRGSAAGSLVAYCLGITNIDPLKYGLLFERFLNPERVSLPDIDTDFCFEMRDKVLEYVVRRYGADRVAQIATFAQLSARAAIRDAGRALGMSYAEVDRVARLVPGEPGMTVARALEESPELKELYEKEASVKKLLDVAAKLEGIPRHASTHAAGVVITPEPLIRLVPLHRMPDGTVATQFTKEGVEELGLLKMDLLGLRTLTVIRDTLRHVNRRGVKLDLEKIPLDDPATFELLCRGDTIGVFQLESSGMRALLRSLQPSCFEDLIALVALYRPGPLGSGMVDDFIKRKHGLLPIEYPHPWLEPILRETYGVIVYQEQVMQIASRLAGFSLGEADLLRRAMGKKKPEELAALRSRFVKGSVERGVDERLAEEIFDRMEYFAGYGFNKSHSAAYALVAYQTAYLKANYPVEYMAALLTSVRDRTEKVALYVEECRRLGIKIFPPDINESERDFSPTPDGGIRFGLAAVKNVGEGAVEAILQARREGGPFRDFADFCARVGGRALNRKVLESLAKAGAFASLGHTRKEILESIDEGLKIANRAKAKKQQGIQICLFQNMEDFGGGYRLKFNRPNGEEFPRRELLRMEKELLGLYISGHPLAEYRDLLRLLTDVQVADLAEMEEDAEVKVGGMIVGMKRLRTRRGEPMAAVYLEDLTGVVEAVLFPRVYQECRACLRPETVVLVQGKKGGSEGERLRLVVDEMRVLDPGSAQLVLYLPHKESSLLGELKEVLRRYRGSCPVYLRLPGESALRRVPQDYWINILSPALGCLISLVGEGNIKILWNKR</sequence>
<dbReference type="Gene3D" id="3.20.20.140">
    <property type="entry name" value="Metal-dependent hydrolases"/>
    <property type="match status" value="1"/>
</dbReference>
<evidence type="ECO:0000256" key="9">
    <source>
        <dbReference type="ARBA" id="ARBA00025611"/>
    </source>
</evidence>
<comment type="similarity">
    <text evidence="2">Belongs to the DNA polymerase type-C family. DnaE subfamily.</text>
</comment>
<evidence type="ECO:0000256" key="5">
    <source>
        <dbReference type="ARBA" id="ARBA00022679"/>
    </source>
</evidence>
<dbReference type="CDD" id="cd12113">
    <property type="entry name" value="PHP_PolIIIA_DnaE3"/>
    <property type="match status" value="1"/>
</dbReference>
<dbReference type="Proteomes" id="UP000002620">
    <property type="component" value="Chromosome"/>
</dbReference>
<dbReference type="SUPFAM" id="SSF89550">
    <property type="entry name" value="PHP domain-like"/>
    <property type="match status" value="1"/>
</dbReference>
<dbReference type="AlphaFoldDB" id="C9RBG0"/>
<dbReference type="Pfam" id="PF14579">
    <property type="entry name" value="HHH_6"/>
    <property type="match status" value="1"/>
</dbReference>
<dbReference type="GO" id="GO:0003676">
    <property type="term" value="F:nucleic acid binding"/>
    <property type="evidence" value="ECO:0007669"/>
    <property type="project" value="InterPro"/>
</dbReference>
<dbReference type="EC" id="2.7.7.7" evidence="3"/>
<evidence type="ECO:0000259" key="11">
    <source>
        <dbReference type="SMART" id="SM00481"/>
    </source>
</evidence>
<dbReference type="SUPFAM" id="SSF160975">
    <property type="entry name" value="AF1531-like"/>
    <property type="match status" value="1"/>
</dbReference>
<dbReference type="InterPro" id="IPR004013">
    <property type="entry name" value="PHP_dom"/>
</dbReference>
<dbReference type="InterPro" id="IPR029460">
    <property type="entry name" value="DNAPol_HHH"/>
</dbReference>
<evidence type="ECO:0000256" key="4">
    <source>
        <dbReference type="ARBA" id="ARBA00019114"/>
    </source>
</evidence>
<dbReference type="PANTHER" id="PTHR32294">
    <property type="entry name" value="DNA POLYMERASE III SUBUNIT ALPHA"/>
    <property type="match status" value="1"/>
</dbReference>
<evidence type="ECO:0000256" key="8">
    <source>
        <dbReference type="ARBA" id="ARBA00022932"/>
    </source>
</evidence>
<name>C9RBG0_AMMDK</name>
<dbReference type="GO" id="GO:0005737">
    <property type="term" value="C:cytoplasm"/>
    <property type="evidence" value="ECO:0007669"/>
    <property type="project" value="UniProtKB-SubCell"/>
</dbReference>
<dbReference type="EMBL" id="CP001785">
    <property type="protein sequence ID" value="ACX51587.1"/>
    <property type="molecule type" value="Genomic_DNA"/>
</dbReference>
<dbReference type="NCBIfam" id="TIGR00594">
    <property type="entry name" value="polc"/>
    <property type="match status" value="1"/>
</dbReference>
<evidence type="ECO:0000313" key="12">
    <source>
        <dbReference type="EMBL" id="ACX51587.1"/>
    </source>
</evidence>
<dbReference type="RefSeq" id="WP_015738465.1">
    <property type="nucleotide sequence ID" value="NC_013385.1"/>
</dbReference>
<dbReference type="Gene3D" id="1.10.150.870">
    <property type="match status" value="1"/>
</dbReference>
<dbReference type="InterPro" id="IPR003141">
    <property type="entry name" value="Pol/His_phosphatase_N"/>
</dbReference>
<dbReference type="KEGG" id="adg:Adeg_0434"/>
<dbReference type="NCBIfam" id="NF004226">
    <property type="entry name" value="PRK05673.1"/>
    <property type="match status" value="1"/>
</dbReference>
<feature type="domain" description="Polymerase/histidinol phosphatase N-terminal" evidence="11">
    <location>
        <begin position="4"/>
        <end position="71"/>
    </location>
</feature>
<organism evidence="12 13">
    <name type="scientific">Ammonifex degensii (strain DSM 10501 / KC4)</name>
    <dbReference type="NCBI Taxonomy" id="429009"/>
    <lineage>
        <taxon>Bacteria</taxon>
        <taxon>Bacillati</taxon>
        <taxon>Bacillota</taxon>
        <taxon>Clostridia</taxon>
        <taxon>Thermoanaerobacterales</taxon>
        <taxon>Thermoanaerobacteraceae</taxon>
        <taxon>Ammonifex</taxon>
    </lineage>
</organism>
<dbReference type="Pfam" id="PF17657">
    <property type="entry name" value="DNA_pol3_finger"/>
    <property type="match status" value="1"/>
</dbReference>
<evidence type="ECO:0000313" key="13">
    <source>
        <dbReference type="Proteomes" id="UP000002620"/>
    </source>
</evidence>
<evidence type="ECO:0000256" key="2">
    <source>
        <dbReference type="ARBA" id="ARBA00009496"/>
    </source>
</evidence>
<dbReference type="GO" id="GO:0006260">
    <property type="term" value="P:DNA replication"/>
    <property type="evidence" value="ECO:0007669"/>
    <property type="project" value="UniProtKB-KW"/>
</dbReference>
<keyword evidence="5" id="KW-0808">Transferase</keyword>
<dbReference type="GO" id="GO:0008408">
    <property type="term" value="F:3'-5' exonuclease activity"/>
    <property type="evidence" value="ECO:0007669"/>
    <property type="project" value="InterPro"/>
</dbReference>
<dbReference type="Pfam" id="PF01336">
    <property type="entry name" value="tRNA_anti-codon"/>
    <property type="match status" value="1"/>
</dbReference>
<dbReference type="STRING" id="429009.Adeg_0434"/>
<comment type="catalytic activity">
    <reaction evidence="10">
        <text>DNA(n) + a 2'-deoxyribonucleoside 5'-triphosphate = DNA(n+1) + diphosphate</text>
        <dbReference type="Rhea" id="RHEA:22508"/>
        <dbReference type="Rhea" id="RHEA-COMP:17339"/>
        <dbReference type="Rhea" id="RHEA-COMP:17340"/>
        <dbReference type="ChEBI" id="CHEBI:33019"/>
        <dbReference type="ChEBI" id="CHEBI:61560"/>
        <dbReference type="ChEBI" id="CHEBI:173112"/>
        <dbReference type="EC" id="2.7.7.7"/>
    </reaction>
</comment>
<evidence type="ECO:0000256" key="7">
    <source>
        <dbReference type="ARBA" id="ARBA00022705"/>
    </source>
</evidence>
<dbReference type="InterPro" id="IPR004805">
    <property type="entry name" value="DnaE2/DnaE/PolC"/>
</dbReference>
<keyword evidence="7" id="KW-0235">DNA replication</keyword>
<keyword evidence="6" id="KW-0548">Nucleotidyltransferase</keyword>
<dbReference type="SMART" id="SM00481">
    <property type="entry name" value="POLIIIAc"/>
    <property type="match status" value="1"/>
</dbReference>
<dbReference type="HOGENOM" id="CLU_001600_0_0_9"/>
<dbReference type="Pfam" id="PF02811">
    <property type="entry name" value="PHP"/>
    <property type="match status" value="1"/>
</dbReference>
<dbReference type="InterPro" id="IPR041931">
    <property type="entry name" value="DNA_pol3_alpha_thumb_dom"/>
</dbReference>
<dbReference type="Pfam" id="PF07733">
    <property type="entry name" value="DNA_pol3_alpha"/>
    <property type="match status" value="1"/>
</dbReference>
<evidence type="ECO:0000256" key="1">
    <source>
        <dbReference type="ARBA" id="ARBA00004496"/>
    </source>
</evidence>
<gene>
    <name evidence="12" type="ordered locus">Adeg_0434</name>
</gene>
<evidence type="ECO:0000256" key="10">
    <source>
        <dbReference type="ARBA" id="ARBA00049244"/>
    </source>
</evidence>
<keyword evidence="8" id="KW-0239">DNA-directed DNA polymerase</keyword>
<evidence type="ECO:0000256" key="3">
    <source>
        <dbReference type="ARBA" id="ARBA00012417"/>
    </source>
</evidence>
<dbReference type="eggNOG" id="COG0587">
    <property type="taxonomic scope" value="Bacteria"/>
</dbReference>